<dbReference type="EMBL" id="OC866716">
    <property type="protein sequence ID" value="CAD7633105.1"/>
    <property type="molecule type" value="Genomic_DNA"/>
</dbReference>
<comment type="catalytic activity">
    <reaction evidence="12 13">
        <text>DNA(n) + a 2'-deoxyribonucleoside 5'-triphosphate = DNA(n+1) + diphosphate</text>
        <dbReference type="Rhea" id="RHEA:22508"/>
        <dbReference type="Rhea" id="RHEA-COMP:17339"/>
        <dbReference type="Rhea" id="RHEA-COMP:17340"/>
        <dbReference type="ChEBI" id="CHEBI:33019"/>
        <dbReference type="ChEBI" id="CHEBI:61560"/>
        <dbReference type="ChEBI" id="CHEBI:173112"/>
        <dbReference type="EC" id="2.7.7.7"/>
    </reaction>
</comment>
<sequence length="1019" mass="115811">MLSIGQQFYDDGIYSFYSDKTLSQHFSQSTINSQMSSQSFDPTSSPLASSSFTASPMIATGSQRRYLKQHSTPMNSQKCKPFSPTVTDSTKKELDFELSCSSATKHDSMAAKNRALFYRNESIIEGPTLSNAFAFSSVDDILSPPAGASDRECQYLTSMSVEIHASTRAKLNPDPNTDPIEVIFYSVSCDAPTGADADPLRPKYTTGLIAVEPDVETVESLSASTNTVRTRHRRALHSMSAAHPELTVDYVDDEIILLMKFAELVQRFDPDIIVGYKADTLSWGYVMKRANVLNVSIATALSRVTDDRFGRNVDGSANVKCELCGRVTLNLWQILRHEVTLTQYNYENVHFHVLHERVPAFSYETLTRLYANRADQYSRRRVIDYYLTRAVGSLRLLDRLDFVAKNGELARLFGIQFHEVYSRGSQFRVESIMLRMSRAAGLIPVSPSPRQVHSQRAPEFLPLILEPYSGYYRDPVVVLDFQSLYPSMMIAYNYCYSTCLGRVDQLIEQTEFSEFGCIGLEVRKQLLYKYRNDIHISPNGVVFLKDYVRKGILPKMLDEILETRIMVKNAMKMNNKKQNPSKGLHRKLDARQLGLKMIANFTYGYTSANFSGRMPCVDVADSIVAKGRETLERAINLVDSTPEWGGKVVYGDTDSLFIHFPGLSKEEAFRRGHEIAEAVTQTNPKPVRLKFEKVYLPCVLQTKKRYVGFSYESVDQSKPTFDAKGIETVRRDTCPAVAKMLEKSLRILFDTGDDVNGVKHYLYRQFQKVLDGRVNVLNDFVFAREYRGVENYSERSHVPSKEIAARRLAVDPYAEPKHKERVPYVVICGPPNEPIYKLIKEPLDVINDPSLRLNAQYYIERAIVPALNRVFELMGHDVNHWYREMPKRIHYNRYQYLLARDKKTAPARTIPQFFNTAQCIVCDANSKGGDFCPECRQRPHESIRSVCADIRTAELAYQHVLNACRQCSGSADGSQLCTSIECPNLYRYHQSRLDLMNAQYMSGVLHKKKGKGTTIETNF</sequence>
<evidence type="ECO:0000256" key="13">
    <source>
        <dbReference type="RuleBase" id="RU000442"/>
    </source>
</evidence>
<evidence type="ECO:0000256" key="9">
    <source>
        <dbReference type="ARBA" id="ARBA00023004"/>
    </source>
</evidence>
<reference evidence="17" key="1">
    <citation type="submission" date="2020-11" db="EMBL/GenBank/DDBJ databases">
        <authorList>
            <person name="Tran Van P."/>
        </authorList>
    </citation>
    <scope>NUCLEOTIDE SEQUENCE</scope>
</reference>
<keyword evidence="13" id="KW-0238">DNA-binding</keyword>
<dbReference type="GO" id="GO:0000166">
    <property type="term" value="F:nucleotide binding"/>
    <property type="evidence" value="ECO:0007669"/>
    <property type="project" value="InterPro"/>
</dbReference>
<gene>
    <name evidence="17" type="ORF">OSB1V03_LOCUS13504</name>
</gene>
<dbReference type="CDD" id="cd05534">
    <property type="entry name" value="POLBc_zeta"/>
    <property type="match status" value="1"/>
</dbReference>
<dbReference type="Gene3D" id="3.30.420.10">
    <property type="entry name" value="Ribonuclease H-like superfamily/Ribonuclease H"/>
    <property type="match status" value="1"/>
</dbReference>
<evidence type="ECO:0000256" key="7">
    <source>
        <dbReference type="ARBA" id="ARBA00022833"/>
    </source>
</evidence>
<evidence type="ECO:0000259" key="14">
    <source>
        <dbReference type="Pfam" id="PF00136"/>
    </source>
</evidence>
<keyword evidence="8 13" id="KW-0239">DNA-directed DNA polymerase</keyword>
<dbReference type="InterPro" id="IPR006133">
    <property type="entry name" value="DNA-dir_DNA_pol_B_exonuc"/>
</dbReference>
<name>A0A7R9L362_9ACAR</name>
<dbReference type="GO" id="GO:0000724">
    <property type="term" value="P:double-strand break repair via homologous recombination"/>
    <property type="evidence" value="ECO:0007669"/>
    <property type="project" value="TreeGrafter"/>
</dbReference>
<dbReference type="InterPro" id="IPR006134">
    <property type="entry name" value="DNA-dir_DNA_pol_B_multi_dom"/>
</dbReference>
<dbReference type="GO" id="GO:0016035">
    <property type="term" value="C:zeta DNA polymerase complex"/>
    <property type="evidence" value="ECO:0007669"/>
    <property type="project" value="InterPro"/>
</dbReference>
<dbReference type="Proteomes" id="UP000759131">
    <property type="component" value="Unassembled WGS sequence"/>
</dbReference>
<protein>
    <recommendedName>
        <fullName evidence="13">DNA polymerase</fullName>
        <ecNumber evidence="13">2.7.7.7</ecNumber>
    </recommendedName>
</protein>
<feature type="domain" description="C4-type zinc-finger of DNA polymerase delta" evidence="16">
    <location>
        <begin position="919"/>
        <end position="987"/>
    </location>
</feature>
<dbReference type="GO" id="GO:0051539">
    <property type="term" value="F:4 iron, 4 sulfur cluster binding"/>
    <property type="evidence" value="ECO:0007669"/>
    <property type="project" value="UniProtKB-KW"/>
</dbReference>
<keyword evidence="6" id="KW-0227">DNA damage</keyword>
<keyword evidence="3 13" id="KW-0808">Transferase</keyword>
<comment type="subcellular location">
    <subcellularLocation>
        <location evidence="13">Nucleus</location>
    </subcellularLocation>
</comment>
<evidence type="ECO:0000256" key="6">
    <source>
        <dbReference type="ARBA" id="ARBA00022763"/>
    </source>
</evidence>
<keyword evidence="5 13" id="KW-0479">Metal-binding</keyword>
<dbReference type="Pfam" id="PF00136">
    <property type="entry name" value="DNA_pol_B"/>
    <property type="match status" value="1"/>
</dbReference>
<keyword evidence="4 13" id="KW-0548">Nucleotidyltransferase</keyword>
<keyword evidence="9 13" id="KW-0408">Iron</keyword>
<dbReference type="Gene3D" id="1.10.287.690">
    <property type="entry name" value="Helix hairpin bin"/>
    <property type="match status" value="1"/>
</dbReference>
<feature type="domain" description="DNA-directed DNA polymerase family B multifunctional" evidence="14">
    <location>
        <begin position="415"/>
        <end position="872"/>
    </location>
</feature>
<evidence type="ECO:0000256" key="10">
    <source>
        <dbReference type="ARBA" id="ARBA00023014"/>
    </source>
</evidence>
<dbReference type="InterPro" id="IPR025687">
    <property type="entry name" value="Znf-C4pol"/>
</dbReference>
<dbReference type="GO" id="GO:0003887">
    <property type="term" value="F:DNA-directed DNA polymerase activity"/>
    <property type="evidence" value="ECO:0007669"/>
    <property type="project" value="UniProtKB-KW"/>
</dbReference>
<proteinExistence type="inferred from homology"/>
<evidence type="ECO:0000256" key="5">
    <source>
        <dbReference type="ARBA" id="ARBA00022723"/>
    </source>
</evidence>
<evidence type="ECO:0000256" key="11">
    <source>
        <dbReference type="ARBA" id="ARBA00023204"/>
    </source>
</evidence>
<evidence type="ECO:0000259" key="16">
    <source>
        <dbReference type="Pfam" id="PF14260"/>
    </source>
</evidence>
<dbReference type="InterPro" id="IPR036397">
    <property type="entry name" value="RNaseH_sf"/>
</dbReference>
<keyword evidence="13" id="KW-0863">Zinc-finger</keyword>
<dbReference type="GO" id="GO:0003677">
    <property type="term" value="F:DNA binding"/>
    <property type="evidence" value="ECO:0007669"/>
    <property type="project" value="UniProtKB-KW"/>
</dbReference>
<dbReference type="EC" id="2.7.7.7" evidence="13"/>
<accession>A0A7R9L362</accession>
<dbReference type="InterPro" id="IPR043502">
    <property type="entry name" value="DNA/RNA_pol_sf"/>
</dbReference>
<keyword evidence="13" id="KW-0539">Nucleus</keyword>
<evidence type="ECO:0000313" key="18">
    <source>
        <dbReference type="Proteomes" id="UP000759131"/>
    </source>
</evidence>
<dbReference type="InterPro" id="IPR042087">
    <property type="entry name" value="DNA_pol_B_thumb"/>
</dbReference>
<dbReference type="OrthoDB" id="2414538at2759"/>
<keyword evidence="7 13" id="KW-0862">Zinc</keyword>
<dbReference type="SUPFAM" id="SSF56672">
    <property type="entry name" value="DNA/RNA polymerases"/>
    <property type="match status" value="1"/>
</dbReference>
<organism evidence="17">
    <name type="scientific">Medioppia subpectinata</name>
    <dbReference type="NCBI Taxonomy" id="1979941"/>
    <lineage>
        <taxon>Eukaryota</taxon>
        <taxon>Metazoa</taxon>
        <taxon>Ecdysozoa</taxon>
        <taxon>Arthropoda</taxon>
        <taxon>Chelicerata</taxon>
        <taxon>Arachnida</taxon>
        <taxon>Acari</taxon>
        <taxon>Acariformes</taxon>
        <taxon>Sarcoptiformes</taxon>
        <taxon>Oribatida</taxon>
        <taxon>Brachypylina</taxon>
        <taxon>Oppioidea</taxon>
        <taxon>Oppiidae</taxon>
        <taxon>Medioppia</taxon>
    </lineage>
</organism>
<keyword evidence="11" id="KW-0234">DNA repair</keyword>
<evidence type="ECO:0000256" key="1">
    <source>
        <dbReference type="ARBA" id="ARBA00001966"/>
    </source>
</evidence>
<dbReference type="InterPro" id="IPR012337">
    <property type="entry name" value="RNaseH-like_sf"/>
</dbReference>
<keyword evidence="18" id="KW-1185">Reference proteome</keyword>
<dbReference type="FunFam" id="3.30.420.10:FF:000024">
    <property type="entry name" value="DNA polymerase zeta catalytic subunit"/>
    <property type="match status" value="1"/>
</dbReference>
<dbReference type="InterPro" id="IPR030559">
    <property type="entry name" value="PolZ_Rev3"/>
</dbReference>
<keyword evidence="10 13" id="KW-0411">Iron-sulfur</keyword>
<evidence type="ECO:0000313" key="17">
    <source>
        <dbReference type="EMBL" id="CAD7633105.1"/>
    </source>
</evidence>
<dbReference type="GO" id="GO:0042276">
    <property type="term" value="P:error-prone translesion synthesis"/>
    <property type="evidence" value="ECO:0007669"/>
    <property type="project" value="TreeGrafter"/>
</dbReference>
<evidence type="ECO:0000256" key="3">
    <source>
        <dbReference type="ARBA" id="ARBA00022679"/>
    </source>
</evidence>
<feature type="domain" description="DNA-directed DNA polymerase family B exonuclease" evidence="15">
    <location>
        <begin position="154"/>
        <end position="348"/>
    </location>
</feature>
<dbReference type="GO" id="GO:0006260">
    <property type="term" value="P:DNA replication"/>
    <property type="evidence" value="ECO:0007669"/>
    <property type="project" value="UniProtKB-KW"/>
</dbReference>
<dbReference type="EMBL" id="CAJPIZ010012141">
    <property type="protein sequence ID" value="CAG2113535.1"/>
    <property type="molecule type" value="Genomic_DNA"/>
</dbReference>
<keyword evidence="13" id="KW-0004">4Fe-4S</keyword>
<dbReference type="InterPro" id="IPR023211">
    <property type="entry name" value="DNA_pol_palm_dom_sf"/>
</dbReference>
<dbReference type="PANTHER" id="PTHR45812:SF1">
    <property type="entry name" value="DNA POLYMERASE ZETA CATALYTIC SUBUNIT"/>
    <property type="match status" value="1"/>
</dbReference>
<dbReference type="FunFam" id="1.10.287.690:FF:000002">
    <property type="entry name" value="DNA polymerase zeta"/>
    <property type="match status" value="1"/>
</dbReference>
<dbReference type="PANTHER" id="PTHR45812">
    <property type="entry name" value="DNA POLYMERASE ZETA CATALYTIC SUBUNIT"/>
    <property type="match status" value="1"/>
</dbReference>
<evidence type="ECO:0000256" key="8">
    <source>
        <dbReference type="ARBA" id="ARBA00022932"/>
    </source>
</evidence>
<dbReference type="InterPro" id="IPR006172">
    <property type="entry name" value="DNA-dir_DNA_pol_B"/>
</dbReference>
<keyword evidence="13" id="KW-0235">DNA replication</keyword>
<dbReference type="SMART" id="SM00486">
    <property type="entry name" value="POLBc"/>
    <property type="match status" value="1"/>
</dbReference>
<dbReference type="SUPFAM" id="SSF53098">
    <property type="entry name" value="Ribonuclease H-like"/>
    <property type="match status" value="1"/>
</dbReference>
<dbReference type="AlphaFoldDB" id="A0A7R9L362"/>
<dbReference type="GO" id="GO:0005634">
    <property type="term" value="C:nucleus"/>
    <property type="evidence" value="ECO:0007669"/>
    <property type="project" value="UniProtKB-SubCell"/>
</dbReference>
<dbReference type="Gene3D" id="1.10.132.60">
    <property type="entry name" value="DNA polymerase family B, C-terminal domain"/>
    <property type="match status" value="1"/>
</dbReference>
<evidence type="ECO:0000259" key="15">
    <source>
        <dbReference type="Pfam" id="PF03104"/>
    </source>
</evidence>
<dbReference type="Gene3D" id="3.90.1600.10">
    <property type="entry name" value="Palm domain of DNA polymerase"/>
    <property type="match status" value="1"/>
</dbReference>
<dbReference type="Pfam" id="PF03104">
    <property type="entry name" value="DNA_pol_B_exo1"/>
    <property type="match status" value="1"/>
</dbReference>
<comment type="similarity">
    <text evidence="2 13">Belongs to the DNA polymerase type-B family.</text>
</comment>
<dbReference type="CDD" id="cd05778">
    <property type="entry name" value="DNA_polB_zeta_exo"/>
    <property type="match status" value="1"/>
</dbReference>
<evidence type="ECO:0000256" key="4">
    <source>
        <dbReference type="ARBA" id="ARBA00022695"/>
    </source>
</evidence>
<dbReference type="GO" id="GO:0008270">
    <property type="term" value="F:zinc ion binding"/>
    <property type="evidence" value="ECO:0007669"/>
    <property type="project" value="UniProtKB-KW"/>
</dbReference>
<dbReference type="PRINTS" id="PR00106">
    <property type="entry name" value="DNAPOLB"/>
</dbReference>
<comment type="cofactor">
    <cofactor evidence="1 13">
        <name>[4Fe-4S] cluster</name>
        <dbReference type="ChEBI" id="CHEBI:49883"/>
    </cofactor>
</comment>
<evidence type="ECO:0000256" key="2">
    <source>
        <dbReference type="ARBA" id="ARBA00005755"/>
    </source>
</evidence>
<dbReference type="Pfam" id="PF14260">
    <property type="entry name" value="zf-C4pol"/>
    <property type="match status" value="1"/>
</dbReference>
<dbReference type="InterPro" id="IPR017964">
    <property type="entry name" value="DNA-dir_DNA_pol_B_CS"/>
</dbReference>
<evidence type="ECO:0000256" key="12">
    <source>
        <dbReference type="ARBA" id="ARBA00049244"/>
    </source>
</evidence>
<dbReference type="PROSITE" id="PS00116">
    <property type="entry name" value="DNA_POLYMERASE_B"/>
    <property type="match status" value="1"/>
</dbReference>